<name>A0ABD0TBN7_LOXSC</name>
<feature type="compositionally biased region" description="Polar residues" evidence="1">
    <location>
        <begin position="260"/>
        <end position="316"/>
    </location>
</feature>
<organism evidence="2 3">
    <name type="scientific">Loxostege sticticalis</name>
    <name type="common">Beet webworm moth</name>
    <dbReference type="NCBI Taxonomy" id="481309"/>
    <lineage>
        <taxon>Eukaryota</taxon>
        <taxon>Metazoa</taxon>
        <taxon>Ecdysozoa</taxon>
        <taxon>Arthropoda</taxon>
        <taxon>Hexapoda</taxon>
        <taxon>Insecta</taxon>
        <taxon>Pterygota</taxon>
        <taxon>Neoptera</taxon>
        <taxon>Endopterygota</taxon>
        <taxon>Lepidoptera</taxon>
        <taxon>Glossata</taxon>
        <taxon>Ditrysia</taxon>
        <taxon>Pyraloidea</taxon>
        <taxon>Crambidae</taxon>
        <taxon>Pyraustinae</taxon>
        <taxon>Loxostege</taxon>
    </lineage>
</organism>
<feature type="compositionally biased region" description="Basic residues" evidence="1">
    <location>
        <begin position="536"/>
        <end position="546"/>
    </location>
</feature>
<dbReference type="Pfam" id="PF08208">
    <property type="entry name" value="RNA_polI_A34"/>
    <property type="match status" value="1"/>
</dbReference>
<feature type="region of interest" description="Disordered" evidence="1">
    <location>
        <begin position="1"/>
        <end position="316"/>
    </location>
</feature>
<proteinExistence type="predicted"/>
<reference evidence="2 3" key="1">
    <citation type="submission" date="2024-06" db="EMBL/GenBank/DDBJ databases">
        <title>A chromosome-level genome assembly of beet webworm, Loxostege sticticalis.</title>
        <authorList>
            <person name="Zhang Y."/>
        </authorList>
    </citation>
    <scope>NUCLEOTIDE SEQUENCE [LARGE SCALE GENOMIC DNA]</scope>
    <source>
        <strain evidence="2">AQ028</strain>
        <tissue evidence="2">Male pupae</tissue>
    </source>
</reference>
<feature type="compositionally biased region" description="Basic residues" evidence="1">
    <location>
        <begin position="173"/>
        <end position="184"/>
    </location>
</feature>
<evidence type="ECO:0000313" key="3">
    <source>
        <dbReference type="Proteomes" id="UP001549921"/>
    </source>
</evidence>
<sequence length="621" mass="71391">MDSSSDESFAWEKASSGSDECDDTDKVHTKHNADAIKVKHEKSTNDLEEDVNVRKEPKAKKRKYKDGENSFDEVESPKKKKIKTEAESDSDAKKKKKKKSNMTNINGHVTNSNESDRQDNDDEYLNIRVKQEQEYQKSSNHTKSKKSKKEHDNNFETKDSGHEKESEEYVPKKEKKSKKKKKHSSKEISANSFGENDLSYDQNNSQCLDDNEGGTYEPSKKSPKKKKSNEIRLSERFSSPDIEDKFSAEETIVQKKHKQTNASNTNEEPIGNDHSSNLEDNMDESQTNLNNHKPKQLQNNSMNDTSNSIIASSQNSLPKKKTLIKTMVQSTPNNAGIQSKNNPARLLDRIRFEEDPDSDTDVIRENNDTSSFLKKFLQQNENLQPISKIFQNGSAITNDDEIWILKCPHDIDVQKLHNTDFQLDSKSKIKINGETYCGNLDENETKITVMTSNKNNFIIKNIVANGTIHFRKRLPKPHVQEDNVMVNNQTDFIPLPETKCRHPLFGSNYKDAINVRVRRPRADSAVTDLEVSTIHEKKKKKKKHKKDHEIEPKVEIDKEMSLEKSPKIENEPDVLVKKAKKRKHTSNDESYKKKSKRIKLEPDSAEAWESEKAIEENLFNF</sequence>
<gene>
    <name evidence="2" type="ORF">ABMA28_015968</name>
</gene>
<evidence type="ECO:0000313" key="2">
    <source>
        <dbReference type="EMBL" id="KAL0840785.1"/>
    </source>
</evidence>
<feature type="compositionally biased region" description="Basic and acidic residues" evidence="1">
    <location>
        <begin position="585"/>
        <end position="602"/>
    </location>
</feature>
<feature type="compositionally biased region" description="Basic and acidic residues" evidence="1">
    <location>
        <begin position="24"/>
        <end position="56"/>
    </location>
</feature>
<comment type="caution">
    <text evidence="2">The sequence shown here is derived from an EMBL/GenBank/DDBJ whole genome shotgun (WGS) entry which is preliminary data.</text>
</comment>
<dbReference type="AlphaFoldDB" id="A0ABD0TBN7"/>
<protein>
    <submittedName>
        <fullName evidence="2">Uncharacterized protein</fullName>
    </submittedName>
</protein>
<dbReference type="Proteomes" id="UP001549921">
    <property type="component" value="Unassembled WGS sequence"/>
</dbReference>
<feature type="compositionally biased region" description="Basic and acidic residues" evidence="1">
    <location>
        <begin position="149"/>
        <end position="172"/>
    </location>
</feature>
<feature type="compositionally biased region" description="Basic and acidic residues" evidence="1">
    <location>
        <begin position="547"/>
        <end position="576"/>
    </location>
</feature>
<evidence type="ECO:0000256" key="1">
    <source>
        <dbReference type="SAM" id="MobiDB-lite"/>
    </source>
</evidence>
<accession>A0ABD0TBN7</accession>
<dbReference type="InterPro" id="IPR013240">
    <property type="entry name" value="DNA-dir_RNA_pol1_su_RPA34"/>
</dbReference>
<feature type="compositionally biased region" description="Basic and acidic residues" evidence="1">
    <location>
        <begin position="83"/>
        <end position="92"/>
    </location>
</feature>
<dbReference type="EMBL" id="JBEDNZ010000007">
    <property type="protein sequence ID" value="KAL0840785.1"/>
    <property type="molecule type" value="Genomic_DNA"/>
</dbReference>
<feature type="region of interest" description="Disordered" evidence="1">
    <location>
        <begin position="535"/>
        <end position="606"/>
    </location>
</feature>
<feature type="compositionally biased region" description="Polar residues" evidence="1">
    <location>
        <begin position="190"/>
        <end position="208"/>
    </location>
</feature>
<feature type="compositionally biased region" description="Polar residues" evidence="1">
    <location>
        <begin position="101"/>
        <end position="113"/>
    </location>
</feature>